<sequence>MNAYFQESRNCIKELLVPDNTQLHSARHSRASSTSTVVAPGSPTQPMMVHTTEPIYFCSQITLPKRCSCVHVTTDSLSATESFSSLVADASLFSANYTMTLKVPTCSSYSVQSVALPRAVPGSTRRDSMFVVEDDASADTDIFESKSDEFSDSYIASLPSWEDGIFEMDSEVPQEFELSSSVILPKIDIRKTVLSYRQVTRPEPWAVRPMNYYNLDKAQIRAIDDDDNEFYLI</sequence>
<protein>
    <submittedName>
        <fullName evidence="1">Uncharacterized protein</fullName>
    </submittedName>
</protein>
<evidence type="ECO:0000313" key="1">
    <source>
        <dbReference type="EMBL" id="KAJ1900547.1"/>
    </source>
</evidence>
<dbReference type="EMBL" id="JANBPG010000074">
    <property type="protein sequence ID" value="KAJ1900547.1"/>
    <property type="molecule type" value="Genomic_DNA"/>
</dbReference>
<dbReference type="Proteomes" id="UP001150581">
    <property type="component" value="Unassembled WGS sequence"/>
</dbReference>
<proteinExistence type="predicted"/>
<gene>
    <name evidence="1" type="ORF">LPJ66_001404</name>
</gene>
<reference evidence="1" key="1">
    <citation type="submission" date="2022-07" db="EMBL/GenBank/DDBJ databases">
        <title>Phylogenomic reconstructions and comparative analyses of Kickxellomycotina fungi.</title>
        <authorList>
            <person name="Reynolds N.K."/>
            <person name="Stajich J.E."/>
            <person name="Barry K."/>
            <person name="Grigoriev I.V."/>
            <person name="Crous P."/>
            <person name="Smith M.E."/>
        </authorList>
    </citation>
    <scope>NUCLEOTIDE SEQUENCE</scope>
    <source>
        <strain evidence="1">Benny 63K</strain>
    </source>
</reference>
<name>A0ACC1ITB7_9FUNG</name>
<accession>A0ACC1ITB7</accession>
<keyword evidence="2" id="KW-1185">Reference proteome</keyword>
<evidence type="ECO:0000313" key="2">
    <source>
        <dbReference type="Proteomes" id="UP001150581"/>
    </source>
</evidence>
<comment type="caution">
    <text evidence="1">The sequence shown here is derived from an EMBL/GenBank/DDBJ whole genome shotgun (WGS) entry which is preliminary data.</text>
</comment>
<organism evidence="1 2">
    <name type="scientific">Kickxella alabastrina</name>
    <dbReference type="NCBI Taxonomy" id="61397"/>
    <lineage>
        <taxon>Eukaryota</taxon>
        <taxon>Fungi</taxon>
        <taxon>Fungi incertae sedis</taxon>
        <taxon>Zoopagomycota</taxon>
        <taxon>Kickxellomycotina</taxon>
        <taxon>Kickxellomycetes</taxon>
        <taxon>Kickxellales</taxon>
        <taxon>Kickxellaceae</taxon>
        <taxon>Kickxella</taxon>
    </lineage>
</organism>